<dbReference type="Pfam" id="PF00132">
    <property type="entry name" value="Hexapep"/>
    <property type="match status" value="1"/>
</dbReference>
<keyword evidence="8" id="KW-0812">Transmembrane</keyword>
<feature type="transmembrane region" description="Helical" evidence="8">
    <location>
        <begin position="23"/>
        <end position="45"/>
    </location>
</feature>
<evidence type="ECO:0000256" key="8">
    <source>
        <dbReference type="SAM" id="Phobius"/>
    </source>
</evidence>
<evidence type="ECO:0000313" key="9">
    <source>
        <dbReference type="EMBL" id="KKM65923.1"/>
    </source>
</evidence>
<evidence type="ECO:0000256" key="5">
    <source>
        <dbReference type="ARBA" id="ARBA00023315"/>
    </source>
</evidence>
<dbReference type="GO" id="GO:0046677">
    <property type="term" value="P:response to antibiotic"/>
    <property type="evidence" value="ECO:0007669"/>
    <property type="project" value="UniProtKB-KW"/>
</dbReference>
<dbReference type="InterPro" id="IPR050179">
    <property type="entry name" value="Trans_hexapeptide_repeat"/>
</dbReference>
<name>A0A0F9J8R2_9ZZZZ</name>
<sequence>MSIPSAMRCGPFTATVLVKKKYIVFYVFLIWISVLSITLEFWVYWQEMFNWNFLYAWNITHFYIFFPLICIVMYITIVFSSLFFAKILLVFVNAIHKPREGIFLRETSNKDYRYWSMRNTIKRWPIWLSHRFPFPFLDNICFKMFGVKTKFSNSLFEGWVDTEFIEFGENVVVGQGSIIQSATIIGNLLIIKKTIIEENVRIGTHAIVMPGTHIGKNCVLAASSVAMVGQELEDGWIYVGIPAKKFKKNRFFEDGLRDIIGKGIEDEEALRKKYEDLYIRRYDEQSSLKERWQSSKEKSKERSKK</sequence>
<dbReference type="PANTHER" id="PTHR43300:SF12">
    <property type="entry name" value="CHLORAMPHENICOL ACETYLTRANSFERASE"/>
    <property type="match status" value="1"/>
</dbReference>
<evidence type="ECO:0000256" key="3">
    <source>
        <dbReference type="ARBA" id="ARBA00022679"/>
    </source>
</evidence>
<evidence type="ECO:0000256" key="4">
    <source>
        <dbReference type="ARBA" id="ARBA00023251"/>
    </source>
</evidence>
<dbReference type="GO" id="GO:0008811">
    <property type="term" value="F:chloramphenicol O-acetyltransferase activity"/>
    <property type="evidence" value="ECO:0007669"/>
    <property type="project" value="UniProtKB-EC"/>
</dbReference>
<keyword evidence="5" id="KW-0012">Acyltransferase</keyword>
<dbReference type="AlphaFoldDB" id="A0A0F9J8R2"/>
<evidence type="ECO:0000256" key="6">
    <source>
        <dbReference type="ARBA" id="ARBA00047633"/>
    </source>
</evidence>
<gene>
    <name evidence="9" type="ORF">LCGC14_1486350</name>
</gene>
<evidence type="ECO:0000256" key="7">
    <source>
        <dbReference type="SAM" id="MobiDB-lite"/>
    </source>
</evidence>
<evidence type="ECO:0000256" key="1">
    <source>
        <dbReference type="ARBA" id="ARBA00013235"/>
    </source>
</evidence>
<feature type="transmembrane region" description="Helical" evidence="8">
    <location>
        <begin position="65"/>
        <end position="95"/>
    </location>
</feature>
<comment type="catalytic activity">
    <reaction evidence="6">
        <text>chloramphenicol + acetyl-CoA = chloramphenicol 3-acetate + CoA</text>
        <dbReference type="Rhea" id="RHEA:18421"/>
        <dbReference type="ChEBI" id="CHEBI:16730"/>
        <dbReference type="ChEBI" id="CHEBI:17698"/>
        <dbReference type="ChEBI" id="CHEBI:57287"/>
        <dbReference type="ChEBI" id="CHEBI:57288"/>
        <dbReference type="EC" id="2.3.1.28"/>
    </reaction>
</comment>
<dbReference type="EC" id="2.3.1.28" evidence="1"/>
<dbReference type="InterPro" id="IPR011004">
    <property type="entry name" value="Trimer_LpxA-like_sf"/>
</dbReference>
<protein>
    <recommendedName>
        <fullName evidence="2">Chloramphenicol acetyltransferase</fullName>
        <ecNumber evidence="1">2.3.1.28</ecNumber>
    </recommendedName>
</protein>
<dbReference type="InterPro" id="IPR001451">
    <property type="entry name" value="Hexapep"/>
</dbReference>
<keyword evidence="8" id="KW-1133">Transmembrane helix</keyword>
<feature type="region of interest" description="Disordered" evidence="7">
    <location>
        <begin position="285"/>
        <end position="305"/>
    </location>
</feature>
<accession>A0A0F9J8R2</accession>
<proteinExistence type="predicted"/>
<dbReference type="Gene3D" id="2.160.10.10">
    <property type="entry name" value="Hexapeptide repeat proteins"/>
    <property type="match status" value="1"/>
</dbReference>
<keyword evidence="4" id="KW-0046">Antibiotic resistance</keyword>
<keyword evidence="8" id="KW-0472">Membrane</keyword>
<organism evidence="9">
    <name type="scientific">marine sediment metagenome</name>
    <dbReference type="NCBI Taxonomy" id="412755"/>
    <lineage>
        <taxon>unclassified sequences</taxon>
        <taxon>metagenomes</taxon>
        <taxon>ecological metagenomes</taxon>
    </lineage>
</organism>
<keyword evidence="3" id="KW-0808">Transferase</keyword>
<reference evidence="9" key="1">
    <citation type="journal article" date="2015" name="Nature">
        <title>Complex archaea that bridge the gap between prokaryotes and eukaryotes.</title>
        <authorList>
            <person name="Spang A."/>
            <person name="Saw J.H."/>
            <person name="Jorgensen S.L."/>
            <person name="Zaremba-Niedzwiedzka K."/>
            <person name="Martijn J."/>
            <person name="Lind A.E."/>
            <person name="van Eijk R."/>
            <person name="Schleper C."/>
            <person name="Guy L."/>
            <person name="Ettema T.J."/>
        </authorList>
    </citation>
    <scope>NUCLEOTIDE SEQUENCE</scope>
</reference>
<comment type="caution">
    <text evidence="9">The sequence shown here is derived from an EMBL/GenBank/DDBJ whole genome shotgun (WGS) entry which is preliminary data.</text>
</comment>
<dbReference type="PANTHER" id="PTHR43300">
    <property type="entry name" value="ACETYLTRANSFERASE"/>
    <property type="match status" value="1"/>
</dbReference>
<evidence type="ECO:0000256" key="2">
    <source>
        <dbReference type="ARBA" id="ARBA00020291"/>
    </source>
</evidence>
<dbReference type="SUPFAM" id="SSF51161">
    <property type="entry name" value="Trimeric LpxA-like enzymes"/>
    <property type="match status" value="1"/>
</dbReference>
<dbReference type="EMBL" id="LAZR01010635">
    <property type="protein sequence ID" value="KKM65923.1"/>
    <property type="molecule type" value="Genomic_DNA"/>
</dbReference>